<feature type="transmembrane region" description="Helical" evidence="9">
    <location>
        <begin position="293"/>
        <end position="313"/>
    </location>
</feature>
<keyword evidence="12" id="KW-1185">Reference proteome</keyword>
<dbReference type="CDD" id="cd03263">
    <property type="entry name" value="ABC_subfamily_A"/>
    <property type="match status" value="1"/>
</dbReference>
<dbReference type="InterPro" id="IPR017871">
    <property type="entry name" value="ABC_transporter-like_CS"/>
</dbReference>
<feature type="region of interest" description="Disordered" evidence="8">
    <location>
        <begin position="549"/>
        <end position="569"/>
    </location>
</feature>
<dbReference type="InterPro" id="IPR026082">
    <property type="entry name" value="ABCA"/>
</dbReference>
<feature type="compositionally biased region" description="Gly residues" evidence="8">
    <location>
        <begin position="473"/>
        <end position="482"/>
    </location>
</feature>
<feature type="compositionally biased region" description="Low complexity" evidence="8">
    <location>
        <begin position="359"/>
        <end position="379"/>
    </location>
</feature>
<dbReference type="SUPFAM" id="SSF52540">
    <property type="entry name" value="P-loop containing nucleoside triphosphate hydrolases"/>
    <property type="match status" value="1"/>
</dbReference>
<evidence type="ECO:0000256" key="1">
    <source>
        <dbReference type="ARBA" id="ARBA00004141"/>
    </source>
</evidence>
<feature type="compositionally biased region" description="Low complexity" evidence="8">
    <location>
        <begin position="488"/>
        <end position="502"/>
    </location>
</feature>
<dbReference type="GO" id="GO:0016887">
    <property type="term" value="F:ATP hydrolysis activity"/>
    <property type="evidence" value="ECO:0007669"/>
    <property type="project" value="InterPro"/>
</dbReference>
<dbReference type="Gene3D" id="3.40.50.300">
    <property type="entry name" value="P-loop containing nucleotide triphosphate hydrolases"/>
    <property type="match status" value="1"/>
</dbReference>
<name>A0A835Y6R9_9CHLO</name>
<proteinExistence type="inferred from homology"/>
<evidence type="ECO:0000256" key="5">
    <source>
        <dbReference type="ARBA" id="ARBA00022840"/>
    </source>
</evidence>
<dbReference type="Proteomes" id="UP000612055">
    <property type="component" value="Unassembled WGS sequence"/>
</dbReference>
<feature type="transmembrane region" description="Helical" evidence="9">
    <location>
        <begin position="155"/>
        <end position="178"/>
    </location>
</feature>
<feature type="transmembrane region" description="Helical" evidence="9">
    <location>
        <begin position="217"/>
        <end position="236"/>
    </location>
</feature>
<feature type="region of interest" description="Disordered" evidence="8">
    <location>
        <begin position="842"/>
        <end position="894"/>
    </location>
</feature>
<dbReference type="GO" id="GO:0005319">
    <property type="term" value="F:lipid transporter activity"/>
    <property type="evidence" value="ECO:0007669"/>
    <property type="project" value="TreeGrafter"/>
</dbReference>
<dbReference type="InterPro" id="IPR003593">
    <property type="entry name" value="AAA+_ATPase"/>
</dbReference>
<dbReference type="PANTHER" id="PTHR19229:SF154">
    <property type="entry name" value="ABC TRANSPORTER A FAMILY MEMBER 3-RELATED"/>
    <property type="match status" value="1"/>
</dbReference>
<dbReference type="AlphaFoldDB" id="A0A835Y6R9"/>
<dbReference type="EMBL" id="JAEHOE010000014">
    <property type="protein sequence ID" value="KAG2497357.1"/>
    <property type="molecule type" value="Genomic_DNA"/>
</dbReference>
<evidence type="ECO:0000259" key="10">
    <source>
        <dbReference type="PROSITE" id="PS50893"/>
    </source>
</evidence>
<keyword evidence="3 9" id="KW-0812">Transmembrane</keyword>
<dbReference type="Pfam" id="PF24526">
    <property type="entry name" value="ABCA12_C"/>
    <property type="match status" value="1"/>
</dbReference>
<dbReference type="InterPro" id="IPR003959">
    <property type="entry name" value="ATPase_AAA_core"/>
</dbReference>
<dbReference type="GO" id="GO:0005524">
    <property type="term" value="F:ATP binding"/>
    <property type="evidence" value="ECO:0007669"/>
    <property type="project" value="UniProtKB-KW"/>
</dbReference>
<organism evidence="11 12">
    <name type="scientific">Edaphochlamys debaryana</name>
    <dbReference type="NCBI Taxonomy" id="47281"/>
    <lineage>
        <taxon>Eukaryota</taxon>
        <taxon>Viridiplantae</taxon>
        <taxon>Chlorophyta</taxon>
        <taxon>core chlorophytes</taxon>
        <taxon>Chlorophyceae</taxon>
        <taxon>CS clade</taxon>
        <taxon>Chlamydomonadales</taxon>
        <taxon>Chlamydomonadales incertae sedis</taxon>
        <taxon>Edaphochlamys</taxon>
    </lineage>
</organism>
<evidence type="ECO:0000256" key="6">
    <source>
        <dbReference type="ARBA" id="ARBA00022989"/>
    </source>
</evidence>
<feature type="transmembrane region" description="Helical" evidence="9">
    <location>
        <begin position="190"/>
        <end position="211"/>
    </location>
</feature>
<dbReference type="GO" id="GO:0016020">
    <property type="term" value="C:membrane"/>
    <property type="evidence" value="ECO:0007669"/>
    <property type="project" value="UniProtKB-SubCell"/>
</dbReference>
<evidence type="ECO:0000256" key="9">
    <source>
        <dbReference type="SAM" id="Phobius"/>
    </source>
</evidence>
<evidence type="ECO:0000256" key="8">
    <source>
        <dbReference type="SAM" id="MobiDB-lite"/>
    </source>
</evidence>
<feature type="transmembrane region" description="Helical" evidence="9">
    <location>
        <begin position="100"/>
        <end position="121"/>
    </location>
</feature>
<comment type="subcellular location">
    <subcellularLocation>
        <location evidence="1">Membrane</location>
        <topology evidence="1">Multi-pass membrane protein</topology>
    </subcellularLocation>
</comment>
<evidence type="ECO:0000256" key="4">
    <source>
        <dbReference type="ARBA" id="ARBA00022741"/>
    </source>
</evidence>
<dbReference type="PROSITE" id="PS50893">
    <property type="entry name" value="ABC_TRANSPORTER_2"/>
    <property type="match status" value="1"/>
</dbReference>
<dbReference type="InterPro" id="IPR027417">
    <property type="entry name" value="P-loop_NTPase"/>
</dbReference>
<dbReference type="InterPro" id="IPR003439">
    <property type="entry name" value="ABC_transporter-like_ATP-bd"/>
</dbReference>
<accession>A0A835Y6R9</accession>
<evidence type="ECO:0000313" key="12">
    <source>
        <dbReference type="Proteomes" id="UP000612055"/>
    </source>
</evidence>
<feature type="region of interest" description="Disordered" evidence="8">
    <location>
        <begin position="463"/>
        <end position="535"/>
    </location>
</feature>
<dbReference type="OrthoDB" id="8061355at2759"/>
<sequence>MDRRLYCGFGAARCDGTFFTREYGAAWDFERLEPTALHVTNVYNLSLPYEEGPNNYRHNELLNAATRGWTQAYWGTLPITARLRNRLLGLMSFPKLPTELKLDFSVLLGPLFYTWVVQMLMPSLLQQLVYEKEKRLRSMMKMHGLSDVAYWTVTYLWYLMLYVLYMVFFVVFGSAIGLKIFRTNSYGVQAVLYFIFGNNMIAFMYVLSSLFRSSRTATVSMFLYVFATGLMGELLLRDLMHTNPPFMVAVELLPGFALFRGLYELSEYSIRSLLGNTPGMTWASLSDPGNGMVTAWVIMLVEWPIFVLLGWYLEQVVSSGTGMRRHPLFFIRWMWHEPDDELAALHAYGHTGIKAAAADAAAPKPADSSSPTAASTAAADPPPVPQIANAPADSAYVPQHVSAVDSAYTPGFQVPDPVANGKRAVAEGTETTAVPTAAEELSDLAGGSTAAPGSGRLMVVAEAASPPRSRTASGGGGGGGGSARLHVGDAVSVGSGPASAASNHTVVLVGPSAGPGGGGSGSDGGSRPASSAAASPVPAVASGAASSAVTSGASRPSSGAAASSSQEADARIIVCPPDSARLGSGSGSGNLGKGSSFVTGAKAALAGLVRTSPKAAISPEEAAGSYTPDGVAVAGLQETGAEGVGGGGVKGMPDEIPWDVAAECVRVDEMDDERLRSTPIVIKGLTKVFPTDRGRSKRLAGTGGGGGGGGSRLGVMFSCCGARGGGGPRGHAAVRGLTLAIEKGECFGLLGPNGAGKTTTIHMLTGFLESSAGDALVGGASVRSRMPHIYKTMGVCPQENLLWEQLTGEEHLLFYGRLKGLKGQELKDAVAAALRAVGLESRTTASASTTSTTTATASGGGTATANGTGTGTAAATPARGGTAGTLASSSGAGRRRVGAYSGGMKRRLSVAIAFMGDPSVVYLDEPSTGLDPASRRALWDVVRAHKPGRALVLTTHSMEEAETLCDRLGIFVDGRLVCLGAPREITARHAGYLVFTLTVAPSPGGQAEAEAAEFVAALCPGARRTYHLGGTSKYELPTSGVSLSGVFDAMSAAKEAGRMQVLDWGVASATLEEVFIKFARQIGAEVGDF</sequence>
<protein>
    <recommendedName>
        <fullName evidence="10">ABC transporter domain-containing protein</fullName>
    </recommendedName>
</protein>
<dbReference type="PANTHER" id="PTHR19229">
    <property type="entry name" value="ATP-BINDING CASSETTE TRANSPORTER SUBFAMILY A ABCA"/>
    <property type="match status" value="1"/>
</dbReference>
<keyword evidence="6 9" id="KW-1133">Transmembrane helix</keyword>
<feature type="domain" description="ABC transporter" evidence="10">
    <location>
        <begin position="715"/>
        <end position="998"/>
    </location>
</feature>
<comment type="caution">
    <text evidence="11">The sequence shown here is derived from an EMBL/GenBank/DDBJ whole genome shotgun (WGS) entry which is preliminary data.</text>
</comment>
<keyword evidence="4" id="KW-0547">Nucleotide-binding</keyword>
<comment type="similarity">
    <text evidence="2">Belongs to the ABC transporter superfamily. ABCA family. CPR flippase (TC 3.A.1.211) subfamily.</text>
</comment>
<dbReference type="SMART" id="SM00382">
    <property type="entry name" value="AAA"/>
    <property type="match status" value="1"/>
</dbReference>
<evidence type="ECO:0000256" key="3">
    <source>
        <dbReference type="ARBA" id="ARBA00022692"/>
    </source>
</evidence>
<gene>
    <name evidence="11" type="ORF">HYH03_004516</name>
</gene>
<dbReference type="InterPro" id="IPR013525">
    <property type="entry name" value="ABC2_TM"/>
</dbReference>
<feature type="compositionally biased region" description="Low complexity" evidence="8">
    <location>
        <begin position="843"/>
        <end position="894"/>
    </location>
</feature>
<feature type="compositionally biased region" description="Low complexity" evidence="8">
    <location>
        <begin position="525"/>
        <end position="535"/>
    </location>
</feature>
<dbReference type="GO" id="GO:0140359">
    <property type="term" value="F:ABC-type transporter activity"/>
    <property type="evidence" value="ECO:0007669"/>
    <property type="project" value="InterPro"/>
</dbReference>
<feature type="compositionally biased region" description="Low complexity" evidence="8">
    <location>
        <begin position="549"/>
        <end position="567"/>
    </location>
</feature>
<dbReference type="Pfam" id="PF12698">
    <property type="entry name" value="ABC2_membrane_3"/>
    <property type="match status" value="1"/>
</dbReference>
<feature type="region of interest" description="Disordered" evidence="8">
    <location>
        <begin position="359"/>
        <end position="390"/>
    </location>
</feature>
<dbReference type="PROSITE" id="PS00211">
    <property type="entry name" value="ABC_TRANSPORTER_1"/>
    <property type="match status" value="1"/>
</dbReference>
<keyword evidence="5" id="KW-0067">ATP-binding</keyword>
<reference evidence="11" key="1">
    <citation type="journal article" date="2020" name="bioRxiv">
        <title>Comparative genomics of Chlamydomonas.</title>
        <authorList>
            <person name="Craig R.J."/>
            <person name="Hasan A.R."/>
            <person name="Ness R.W."/>
            <person name="Keightley P.D."/>
        </authorList>
    </citation>
    <scope>NUCLEOTIDE SEQUENCE</scope>
    <source>
        <strain evidence="11">CCAP 11/70</strain>
    </source>
</reference>
<evidence type="ECO:0000256" key="2">
    <source>
        <dbReference type="ARBA" id="ARBA00008526"/>
    </source>
</evidence>
<dbReference type="Pfam" id="PF00005">
    <property type="entry name" value="ABC_tran"/>
    <property type="match status" value="1"/>
</dbReference>
<evidence type="ECO:0000256" key="7">
    <source>
        <dbReference type="ARBA" id="ARBA00023136"/>
    </source>
</evidence>
<evidence type="ECO:0000313" key="11">
    <source>
        <dbReference type="EMBL" id="KAG2497357.1"/>
    </source>
</evidence>
<keyword evidence="7 9" id="KW-0472">Membrane</keyword>
<dbReference type="Pfam" id="PF13304">
    <property type="entry name" value="AAA_21"/>
    <property type="match status" value="1"/>
</dbReference>
<feature type="compositionally biased region" description="Gly residues" evidence="8">
    <location>
        <begin position="513"/>
        <end position="524"/>
    </location>
</feature>